<dbReference type="Proteomes" id="UP000218327">
    <property type="component" value="Unassembled WGS sequence"/>
</dbReference>
<gene>
    <name evidence="1" type="ORF">COA96_14100</name>
</gene>
<proteinExistence type="predicted"/>
<sequence length="119" mass="13811">MSISDNAKEIADIVKDLGDMELYRKIIELEAEILELTRGTHALEKNIEDLNHVLELKENMKFREPFYYQETDPAPFCPNCWEKNKLAIHVFNSGLRGSSRTTYFDCKSCASKFTIANFR</sequence>
<organism evidence="1 2">
    <name type="scientific">SAR86 cluster bacterium</name>
    <dbReference type="NCBI Taxonomy" id="2030880"/>
    <lineage>
        <taxon>Bacteria</taxon>
        <taxon>Pseudomonadati</taxon>
        <taxon>Pseudomonadota</taxon>
        <taxon>Gammaproteobacteria</taxon>
        <taxon>SAR86 cluster</taxon>
    </lineage>
</organism>
<name>A0A2A5AUQ7_9GAMM</name>
<dbReference type="EMBL" id="NVVJ01000058">
    <property type="protein sequence ID" value="PCJ22518.1"/>
    <property type="molecule type" value="Genomic_DNA"/>
</dbReference>
<dbReference type="AlphaFoldDB" id="A0A2A5AUQ7"/>
<evidence type="ECO:0000313" key="2">
    <source>
        <dbReference type="Proteomes" id="UP000218327"/>
    </source>
</evidence>
<reference evidence="2" key="1">
    <citation type="submission" date="2017-08" db="EMBL/GenBank/DDBJ databases">
        <title>A dynamic microbial community with high functional redundancy inhabits the cold, oxic subseafloor aquifer.</title>
        <authorList>
            <person name="Tully B.J."/>
            <person name="Wheat C.G."/>
            <person name="Glazer B.T."/>
            <person name="Huber J.A."/>
        </authorList>
    </citation>
    <scope>NUCLEOTIDE SEQUENCE [LARGE SCALE GENOMIC DNA]</scope>
</reference>
<evidence type="ECO:0000313" key="1">
    <source>
        <dbReference type="EMBL" id="PCJ22518.1"/>
    </source>
</evidence>
<comment type="caution">
    <text evidence="1">The sequence shown here is derived from an EMBL/GenBank/DDBJ whole genome shotgun (WGS) entry which is preliminary data.</text>
</comment>
<protein>
    <submittedName>
        <fullName evidence="1">Uncharacterized protein</fullName>
    </submittedName>
</protein>
<accession>A0A2A5AUQ7</accession>